<gene>
    <name evidence="1" type="ORF">BFP76_04555</name>
</gene>
<dbReference type="EMBL" id="MDGM01000012">
    <property type="protein sequence ID" value="PIB24481.1"/>
    <property type="molecule type" value="Genomic_DNA"/>
</dbReference>
<dbReference type="Proteomes" id="UP000231516">
    <property type="component" value="Unassembled WGS sequence"/>
</dbReference>
<protein>
    <submittedName>
        <fullName evidence="1">Uncharacterized protein</fullName>
    </submittedName>
</protein>
<proteinExistence type="predicted"/>
<name>A0A2G5K4M6_9RHOB</name>
<keyword evidence="2" id="KW-1185">Reference proteome</keyword>
<comment type="caution">
    <text evidence="1">The sequence shown here is derived from an EMBL/GenBank/DDBJ whole genome shotgun (WGS) entry which is preliminary data.</text>
</comment>
<reference evidence="1 2" key="1">
    <citation type="submission" date="2016-08" db="EMBL/GenBank/DDBJ databases">
        <title>Draft genome of Amylibacter sp. strain 4G11.</title>
        <authorList>
            <person name="Wong S.-K."/>
            <person name="Hamasaki K."/>
            <person name="Yoshizawa S."/>
        </authorList>
    </citation>
    <scope>NUCLEOTIDE SEQUENCE [LARGE SCALE GENOMIC DNA]</scope>
    <source>
        <strain evidence="1 2">4G11</strain>
    </source>
</reference>
<dbReference type="AlphaFoldDB" id="A0A2G5K4M6"/>
<evidence type="ECO:0000313" key="2">
    <source>
        <dbReference type="Proteomes" id="UP000231516"/>
    </source>
</evidence>
<organism evidence="1 2">
    <name type="scientific">Paramylibacter kogurei</name>
    <dbReference type="NCBI Taxonomy" id="1889778"/>
    <lineage>
        <taxon>Bacteria</taxon>
        <taxon>Pseudomonadati</taxon>
        <taxon>Pseudomonadota</taxon>
        <taxon>Alphaproteobacteria</taxon>
        <taxon>Rhodobacterales</taxon>
        <taxon>Paracoccaceae</taxon>
        <taxon>Paramylibacter</taxon>
    </lineage>
</organism>
<evidence type="ECO:0000313" key="1">
    <source>
        <dbReference type="EMBL" id="PIB24481.1"/>
    </source>
</evidence>
<accession>A0A2G5K4M6</accession>
<sequence>MKRVTEYFRRIASDDKTFGTLSENDQTRALDIIAKTLQDNEMSITTTKSGLVILPRADLNLDDDLEYAQDDQSNEIFVEDDVDANFDTQEFDTKYIQPDDTADRLILDETIPEDPYYNDDGLTAALNAATDDIDSFDTSRVFRRPLRIIRSTYEEPEVDLPAEETASNDDDRASQILASMRGAPSLKFGVTEGATESAPSALLPELDDVVVDLPDATVSDMSDVEEPTLAEVDPIDEDKIAVAQSFKRIRLQLDDDAEEEDNLVLVANRK</sequence>